<feature type="compositionally biased region" description="Low complexity" evidence="1">
    <location>
        <begin position="20"/>
        <end position="33"/>
    </location>
</feature>
<dbReference type="AlphaFoldDB" id="A0A1G7EI13"/>
<feature type="compositionally biased region" description="Polar residues" evidence="1">
    <location>
        <begin position="1"/>
        <end position="16"/>
    </location>
</feature>
<keyword evidence="4" id="KW-1185">Reference proteome</keyword>
<dbReference type="EMBL" id="FMZV01000025">
    <property type="protein sequence ID" value="SDE63312.1"/>
    <property type="molecule type" value="Genomic_DNA"/>
</dbReference>
<sequence length="90" mass="8458">MTNAGPAQATNVSLTDSLPAGLTATANNGTTATGTYTAGTGVWAIGTLANGASATLTLEGVVDAGQAGNTITNTTTAASGDQTDPGTAGD</sequence>
<dbReference type="Pfam" id="PF01345">
    <property type="entry name" value="DUF11"/>
    <property type="match status" value="1"/>
</dbReference>
<evidence type="ECO:0000259" key="2">
    <source>
        <dbReference type="Pfam" id="PF01345"/>
    </source>
</evidence>
<accession>A0A1G7EI13</accession>
<reference evidence="4" key="1">
    <citation type="submission" date="2016-10" db="EMBL/GenBank/DDBJ databases">
        <authorList>
            <person name="Varghese N."/>
            <person name="Submissions S."/>
        </authorList>
    </citation>
    <scope>NUCLEOTIDE SEQUENCE [LARGE SCALE GENOMIC DNA]</scope>
    <source>
        <strain evidence="4">CGMCC 1.9108</strain>
    </source>
</reference>
<feature type="region of interest" description="Disordered" evidence="1">
    <location>
        <begin position="1"/>
        <end position="33"/>
    </location>
</feature>
<evidence type="ECO:0000256" key="1">
    <source>
        <dbReference type="SAM" id="MobiDB-lite"/>
    </source>
</evidence>
<evidence type="ECO:0000313" key="4">
    <source>
        <dbReference type="Proteomes" id="UP000199628"/>
    </source>
</evidence>
<dbReference type="Proteomes" id="UP000199628">
    <property type="component" value="Unassembled WGS sequence"/>
</dbReference>
<proteinExistence type="predicted"/>
<dbReference type="InterPro" id="IPR001434">
    <property type="entry name" value="OmcB-like_DUF11"/>
</dbReference>
<feature type="domain" description="DUF11" evidence="2">
    <location>
        <begin position="2"/>
        <end position="88"/>
    </location>
</feature>
<name>A0A1G7EI13_9RHOB</name>
<dbReference type="NCBIfam" id="TIGR01451">
    <property type="entry name" value="B_ant_repeat"/>
    <property type="match status" value="1"/>
</dbReference>
<dbReference type="RefSeq" id="WP_143028640.1">
    <property type="nucleotide sequence ID" value="NZ_FMZV01000025.1"/>
</dbReference>
<dbReference type="InterPro" id="IPR047589">
    <property type="entry name" value="DUF11_rpt"/>
</dbReference>
<dbReference type="OrthoDB" id="5525824at2"/>
<feature type="non-terminal residue" evidence="3">
    <location>
        <position position="90"/>
    </location>
</feature>
<protein>
    <submittedName>
        <fullName evidence="3">Conserved repeat domain-containing protein</fullName>
    </submittedName>
</protein>
<gene>
    <name evidence="3" type="ORF">SAMN04488239_12554</name>
</gene>
<dbReference type="STRING" id="639004.SAMN04488239_12554"/>
<dbReference type="Gene3D" id="2.60.40.1170">
    <property type="entry name" value="Mu homology domain, subdomain B"/>
    <property type="match status" value="1"/>
</dbReference>
<evidence type="ECO:0000313" key="3">
    <source>
        <dbReference type="EMBL" id="SDE63312.1"/>
    </source>
</evidence>
<organism evidence="3 4">
    <name type="scientific">Ruegeria marina</name>
    <dbReference type="NCBI Taxonomy" id="639004"/>
    <lineage>
        <taxon>Bacteria</taxon>
        <taxon>Pseudomonadati</taxon>
        <taxon>Pseudomonadota</taxon>
        <taxon>Alphaproteobacteria</taxon>
        <taxon>Rhodobacterales</taxon>
        <taxon>Roseobacteraceae</taxon>
        <taxon>Ruegeria</taxon>
    </lineage>
</organism>